<organism evidence="1 2">
    <name type="scientific">Halorubrum ezzemoulense</name>
    <name type="common">Halorubrum chaoviator</name>
    <dbReference type="NCBI Taxonomy" id="337243"/>
    <lineage>
        <taxon>Archaea</taxon>
        <taxon>Methanobacteriati</taxon>
        <taxon>Methanobacteriota</taxon>
        <taxon>Stenosarchaea group</taxon>
        <taxon>Halobacteria</taxon>
        <taxon>Halobacteriales</taxon>
        <taxon>Haloferacaceae</taxon>
        <taxon>Halorubrum</taxon>
    </lineage>
</organism>
<proteinExistence type="predicted"/>
<sequence length="129" mass="14643">DVLEKGDYAKIRGDCIVEPGIHTDLLVTLESTDDGSIPVLIKSRCRTLEISARSSDHETIMHGESLLNTLEKHPIDVEQYYELVGDLRHELDSLRSSEDLRRDGTLGEEGRQKIERLTNNMIDIYDLHA</sequence>
<evidence type="ECO:0000313" key="2">
    <source>
        <dbReference type="Proteomes" id="UP001210528"/>
    </source>
</evidence>
<evidence type="ECO:0000313" key="1">
    <source>
        <dbReference type="EMBL" id="MDB2294655.1"/>
    </source>
</evidence>
<protein>
    <submittedName>
        <fullName evidence="1">Uncharacterized protein</fullName>
    </submittedName>
</protein>
<keyword evidence="2" id="KW-1185">Reference proteome</keyword>
<feature type="non-terminal residue" evidence="1">
    <location>
        <position position="1"/>
    </location>
</feature>
<comment type="caution">
    <text evidence="1">The sequence shown here is derived from an EMBL/GenBank/DDBJ whole genome shotgun (WGS) entry which is preliminary data.</text>
</comment>
<accession>A0ABT4ZAZ3</accession>
<dbReference type="Proteomes" id="UP001210528">
    <property type="component" value="Unassembled WGS sequence"/>
</dbReference>
<dbReference type="RefSeq" id="WP_271970996.1">
    <property type="nucleotide sequence ID" value="NZ_JAQLUK010000291.1"/>
</dbReference>
<name>A0ABT4ZAZ3_HALEZ</name>
<dbReference type="EMBL" id="JAQLUK010000291">
    <property type="protein sequence ID" value="MDB2294655.1"/>
    <property type="molecule type" value="Genomic_DNA"/>
</dbReference>
<gene>
    <name evidence="1" type="ORF">PM085_20910</name>
</gene>
<reference evidence="1 2" key="1">
    <citation type="submission" date="2023-01" db="EMBL/GenBank/DDBJ databases">
        <title>Halorubrum ezzemoulense from Santa Pola, Spain.</title>
        <authorList>
            <person name="Feng Y."/>
            <person name="Louyakis A.S."/>
            <person name="Gogarten J.P."/>
        </authorList>
    </citation>
    <scope>NUCLEOTIDE SEQUENCE [LARGE SCALE GENOMIC DNA]</scope>
    <source>
        <strain evidence="1 2">AMM015</strain>
    </source>
</reference>